<dbReference type="GO" id="GO:0005576">
    <property type="term" value="C:extracellular region"/>
    <property type="evidence" value="ECO:0007669"/>
    <property type="project" value="UniProtKB-SubCell"/>
</dbReference>
<dbReference type="Proteomes" id="UP000286576">
    <property type="component" value="Unassembled WGS sequence"/>
</dbReference>
<dbReference type="EMBL" id="QXFL01000013">
    <property type="protein sequence ID" value="RIV82864.1"/>
    <property type="molecule type" value="Genomic_DNA"/>
</dbReference>
<feature type="domain" description="Gp5/Type VI secretion system Vgr protein OB-fold" evidence="4">
    <location>
        <begin position="398"/>
        <end position="463"/>
    </location>
</feature>
<evidence type="ECO:0000259" key="5">
    <source>
        <dbReference type="Pfam" id="PF22178"/>
    </source>
</evidence>
<evidence type="ECO:0000259" key="4">
    <source>
        <dbReference type="Pfam" id="PF04717"/>
    </source>
</evidence>
<evidence type="ECO:0000256" key="1">
    <source>
        <dbReference type="ARBA" id="ARBA00004613"/>
    </source>
</evidence>
<dbReference type="InterPro" id="IPR017847">
    <property type="entry name" value="T6SS_RhsGE_Vgr_subset"/>
</dbReference>
<dbReference type="InterPro" id="IPR006531">
    <property type="entry name" value="Gp5/Vgr_OB"/>
</dbReference>
<evidence type="ECO:0000313" key="7">
    <source>
        <dbReference type="Proteomes" id="UP000286576"/>
    </source>
</evidence>
<dbReference type="NCBIfam" id="TIGR01646">
    <property type="entry name" value="vgr_GE"/>
    <property type="match status" value="1"/>
</dbReference>
<dbReference type="PANTHER" id="PTHR32305">
    <property type="match status" value="1"/>
</dbReference>
<dbReference type="NCBIfam" id="TIGR03361">
    <property type="entry name" value="VI_Rhs_Vgr"/>
    <property type="match status" value="1"/>
</dbReference>
<dbReference type="PANTHER" id="PTHR32305:SF15">
    <property type="entry name" value="PROTEIN RHSA-RELATED"/>
    <property type="match status" value="1"/>
</dbReference>
<evidence type="ECO:0000313" key="6">
    <source>
        <dbReference type="EMBL" id="RIV82864.1"/>
    </source>
</evidence>
<evidence type="ECO:0000256" key="3">
    <source>
        <dbReference type="ARBA" id="ARBA00022525"/>
    </source>
</evidence>
<feature type="domain" description="Gp5/Type VI secretion system Vgr C-terminal trimerisation" evidence="5">
    <location>
        <begin position="504"/>
        <end position="599"/>
    </location>
</feature>
<organism evidence="6 7">
    <name type="scientific">Aurantiacibacter zhengii</name>
    <dbReference type="NCBI Taxonomy" id="2307003"/>
    <lineage>
        <taxon>Bacteria</taxon>
        <taxon>Pseudomonadati</taxon>
        <taxon>Pseudomonadota</taxon>
        <taxon>Alphaproteobacteria</taxon>
        <taxon>Sphingomonadales</taxon>
        <taxon>Erythrobacteraceae</taxon>
        <taxon>Aurantiacibacter</taxon>
    </lineage>
</organism>
<dbReference type="Gene3D" id="2.30.110.50">
    <property type="match status" value="1"/>
</dbReference>
<accession>A0A418NN29</accession>
<dbReference type="Pfam" id="PF04717">
    <property type="entry name" value="Phage_base_V"/>
    <property type="match status" value="1"/>
</dbReference>
<dbReference type="SUPFAM" id="SSF69255">
    <property type="entry name" value="gp5 N-terminal domain-like"/>
    <property type="match status" value="1"/>
</dbReference>
<comment type="caution">
    <text evidence="6">The sequence shown here is derived from an EMBL/GenBank/DDBJ whole genome shotgun (WGS) entry which is preliminary data.</text>
</comment>
<keyword evidence="7" id="KW-1185">Reference proteome</keyword>
<dbReference type="AlphaFoldDB" id="A0A418NN29"/>
<sequence length="669" mass="75815">MQWGGHTLTSEYRETRLAVDLGGEQVEFVSLTARENLSDPFEFELVITSPLGELDLGPHIGERVGVSVFEDEEEVRYFNGYLTEAVYLRETADGFYYNLSLRPFLYFMDTASGFAIYQEKSVLDILKDVFARVGFTDVEYRAAESYEPYEYCVQYAESDFNFISRLMEQEGLYYFFRHHEDRHEMVICDRANQHEETKAGGLAFNPTADASQSYRVSSEWGSKYYLKKWTERVASSGHERVQLRDFDFKKPAKPVDGIATDSAQHEHDSYEYYSYPGQFIDDGRGQRLSTARLEEFRALRRTYAADATAKGLCVGTTVSVAEHPTARFNRDYLIISTVHNLQSQSYRSGTGKRDEDTVHFVAIPADTQFRAPNDTPKPRVVGLESAIVTGPEGETIYTDEYGRVKVRFHWDRSDEPGERTTCWIRVSQTGGLGNIVLPRVGHEVLVDFLHGDPDKPLVTGRVFNAEHMPVYDLPANKTRAVWRTLTYGDQDDYPETEDLDTGKPKANELRFEDKGGKEEVFLHAERDMNIRVRFDTSTHIGHDEELKVGHDRSRYVKNDEKVEIDGNREYTLEKNEENTYTSGNRTTTVKQGNDKLTVTMGNIETKASAGKIKIEAMQQIELVVGMTKLTLTPTGATLSSTMIKVDGKAMTEVSAGGILTEKGALVKIN</sequence>
<gene>
    <name evidence="6" type="primary">tssI</name>
    <name evidence="6" type="ORF">D2V07_17295</name>
</gene>
<comment type="subcellular location">
    <subcellularLocation>
        <location evidence="1">Secreted</location>
    </subcellularLocation>
</comment>
<dbReference type="Gene3D" id="3.55.50.10">
    <property type="entry name" value="Baseplate protein-like domains"/>
    <property type="match status" value="1"/>
</dbReference>
<dbReference type="SUPFAM" id="SSF69349">
    <property type="entry name" value="Phage fibre proteins"/>
    <property type="match status" value="1"/>
</dbReference>
<dbReference type="InterPro" id="IPR050708">
    <property type="entry name" value="T6SS_VgrG/RHS"/>
</dbReference>
<dbReference type="Pfam" id="PF22178">
    <property type="entry name" value="Gp5_trimer_C"/>
    <property type="match status" value="1"/>
</dbReference>
<reference evidence="6 7" key="1">
    <citation type="submission" date="2018-08" db="EMBL/GenBank/DDBJ databases">
        <title>Erythrobacter zhengii sp.nov., a bacterium isolated from deep-sea sediment.</title>
        <authorList>
            <person name="Fang C."/>
            <person name="Wu Y.-H."/>
            <person name="Sun C."/>
            <person name="Wang H."/>
            <person name="Cheng H."/>
            <person name="Meng F.-X."/>
            <person name="Wang C.-S."/>
            <person name="Xu X.-W."/>
        </authorList>
    </citation>
    <scope>NUCLEOTIDE SEQUENCE [LARGE SCALE GENOMIC DNA]</scope>
    <source>
        <strain evidence="6 7">V18</strain>
    </source>
</reference>
<dbReference type="InterPro" id="IPR054030">
    <property type="entry name" value="Gp5_Vgr_C"/>
</dbReference>
<keyword evidence="3" id="KW-0964">Secreted</keyword>
<name>A0A418NN29_9SPHN</name>
<comment type="similarity">
    <text evidence="2">Belongs to the VgrG protein family.</text>
</comment>
<dbReference type="Pfam" id="PF05954">
    <property type="entry name" value="Phage_GPD"/>
    <property type="match status" value="1"/>
</dbReference>
<protein>
    <submittedName>
        <fullName evidence="6">Type VI secretion system tip protein VgrG</fullName>
    </submittedName>
</protein>
<dbReference type="InterPro" id="IPR006533">
    <property type="entry name" value="T6SS_Vgr_RhsGE"/>
</dbReference>
<proteinExistence type="inferred from homology"/>
<dbReference type="Gene3D" id="4.10.220.110">
    <property type="match status" value="1"/>
</dbReference>
<dbReference type="SUPFAM" id="SSF69279">
    <property type="entry name" value="Phage tail proteins"/>
    <property type="match status" value="2"/>
</dbReference>
<dbReference type="Gene3D" id="2.40.50.230">
    <property type="entry name" value="Gp5 N-terminal domain"/>
    <property type="match status" value="1"/>
</dbReference>
<dbReference type="InterPro" id="IPR037026">
    <property type="entry name" value="Vgr_OB-fold_dom_sf"/>
</dbReference>
<evidence type="ECO:0000256" key="2">
    <source>
        <dbReference type="ARBA" id="ARBA00005558"/>
    </source>
</evidence>